<dbReference type="PANTHER" id="PTHR22970">
    <property type="entry name" value="AT-RICH INTERACTIVE DOMAIN-CONTAINING PROTEIN 2"/>
    <property type="match status" value="1"/>
</dbReference>
<dbReference type="GO" id="GO:0016586">
    <property type="term" value="C:RSC-type complex"/>
    <property type="evidence" value="ECO:0007669"/>
    <property type="project" value="TreeGrafter"/>
</dbReference>
<accession>K0KW65</accession>
<keyword evidence="1" id="KW-0156">Chromatin regulator</keyword>
<keyword evidence="2" id="KW-0805">Transcription regulation</keyword>
<dbReference type="FunCoup" id="K0KW65">
    <property type="interactions" value="292"/>
</dbReference>
<evidence type="ECO:0000256" key="2">
    <source>
        <dbReference type="ARBA" id="ARBA00023015"/>
    </source>
</evidence>
<evidence type="ECO:0000313" key="6">
    <source>
        <dbReference type="EMBL" id="CCH45383.1"/>
    </source>
</evidence>
<dbReference type="GO" id="GO:0006325">
    <property type="term" value="P:chromatin organization"/>
    <property type="evidence" value="ECO:0007669"/>
    <property type="project" value="UniProtKB-KW"/>
</dbReference>
<keyword evidence="7" id="KW-1185">Reference proteome</keyword>
<dbReference type="InParanoid" id="K0KW65"/>
<dbReference type="AlphaFoldDB" id="K0KW65"/>
<comment type="caution">
    <text evidence="6">The sequence shown here is derived from an EMBL/GenBank/DDBJ whole genome shotgun (WGS) entry which is preliminary data.</text>
</comment>
<evidence type="ECO:0000256" key="1">
    <source>
        <dbReference type="ARBA" id="ARBA00022853"/>
    </source>
</evidence>
<gene>
    <name evidence="6" type="ORF">BN7_4965</name>
</gene>
<protein>
    <submittedName>
        <fullName evidence="6">Chromatin structure-remodeling complex subunit</fullName>
    </submittedName>
</protein>
<dbReference type="PROSITE" id="PS51526">
    <property type="entry name" value="RFX_DBD"/>
    <property type="match status" value="1"/>
</dbReference>
<keyword evidence="3" id="KW-0804">Transcription</keyword>
<dbReference type="InterPro" id="IPR003150">
    <property type="entry name" value="DNA-bd_RFX"/>
</dbReference>
<dbReference type="GO" id="GO:0003677">
    <property type="term" value="F:DNA binding"/>
    <property type="evidence" value="ECO:0007669"/>
    <property type="project" value="InterPro"/>
</dbReference>
<dbReference type="Proteomes" id="UP000009328">
    <property type="component" value="Unassembled WGS sequence"/>
</dbReference>
<dbReference type="InterPro" id="IPR052406">
    <property type="entry name" value="Chromatin_Remodeling_Comp"/>
</dbReference>
<reference evidence="6 7" key="1">
    <citation type="journal article" date="2012" name="Eukaryot. Cell">
        <title>Draft genome sequence of Wickerhamomyces ciferrii NRRL Y-1031 F-60-10.</title>
        <authorList>
            <person name="Schneider J."/>
            <person name="Andrea H."/>
            <person name="Blom J."/>
            <person name="Jaenicke S."/>
            <person name="Ruckert C."/>
            <person name="Schorsch C."/>
            <person name="Szczepanowski R."/>
            <person name="Farwick M."/>
            <person name="Goesmann A."/>
            <person name="Puhler A."/>
            <person name="Schaffer S."/>
            <person name="Tauch A."/>
            <person name="Kohler T."/>
            <person name="Brinkrolf K."/>
        </authorList>
    </citation>
    <scope>NUCLEOTIDE SEQUENCE [LARGE SCALE GENOMIC DNA]</scope>
    <source>
        <strain evidence="7">ATCC 14091 / BCRC 22168 / CBS 111 / JCM 3599 / NBRC 0793 / NRRL Y-1031 F-60-10</strain>
    </source>
</reference>
<name>K0KW65_WICCF</name>
<dbReference type="eggNOG" id="ENOG502QVTM">
    <property type="taxonomic scope" value="Eukaryota"/>
</dbReference>
<dbReference type="PANTHER" id="PTHR22970:SF14">
    <property type="entry name" value="AT-RICH INTERACTIVE DOMAIN-CONTAINING PROTEIN 2"/>
    <property type="match status" value="1"/>
</dbReference>
<evidence type="ECO:0000313" key="7">
    <source>
        <dbReference type="Proteomes" id="UP000009328"/>
    </source>
</evidence>
<dbReference type="STRING" id="1206466.K0KW65"/>
<evidence type="ECO:0000256" key="3">
    <source>
        <dbReference type="ARBA" id="ARBA00023163"/>
    </source>
</evidence>
<feature type="domain" description="RFX-type winged-helix" evidence="5">
    <location>
        <begin position="340"/>
        <end position="420"/>
    </location>
</feature>
<evidence type="ECO:0000256" key="4">
    <source>
        <dbReference type="ARBA" id="ARBA00023242"/>
    </source>
</evidence>
<dbReference type="HOGENOM" id="CLU_026029_0_0_1"/>
<organism evidence="6 7">
    <name type="scientific">Wickerhamomyces ciferrii (strain ATCC 14091 / BCRC 22168 / CBS 111 / JCM 3599 / NBRC 0793 / NRRL Y-1031 F-60-10)</name>
    <name type="common">Yeast</name>
    <name type="synonym">Pichia ciferrii</name>
    <dbReference type="NCBI Taxonomy" id="1206466"/>
    <lineage>
        <taxon>Eukaryota</taxon>
        <taxon>Fungi</taxon>
        <taxon>Dikarya</taxon>
        <taxon>Ascomycota</taxon>
        <taxon>Saccharomycotina</taxon>
        <taxon>Saccharomycetes</taxon>
        <taxon>Phaffomycetales</taxon>
        <taxon>Wickerhamomycetaceae</taxon>
        <taxon>Wickerhamomyces</taxon>
    </lineage>
</organism>
<proteinExistence type="predicted"/>
<keyword evidence="4" id="KW-0539">Nucleus</keyword>
<sequence>MSNQILAQITPTPIVVPQTLQSFQQSNLNPYQQLNQNYYAHPGNNYQGSDLMTHLQLNIKAGVNLEWCSRTILQFSNSAPYLIKHQWVLDYLLNDLYDNFNKTSALSLRNLSQDGDFTQLLALDSRTKKILYEVLSQFKSDAPNNDYIFNRGNKFQNLDNELLSYTIDIVESLSSYIAPAPKDDDLFLTLIEIFQYSHERSLLISIMRSFARFLVRSELTLENCSNNLTSPILDKIVSFLLTNDYDLILTSLDFLYQFSLPGNLRINTLLKNSTRQEILKLKLPYLLTFQLNILGNPNDFKNLPTLRLIKRTKPPIPINPPILSPEHYQKIINLQEPSRATAWMRCSYKSVNDGEVTQISLWKAYEKQFEKETQQNKKKLLPAVDFIKNVSNAFPNSSAMVINLSNGQRKFIIKGIEPRYKSVDISTGQLEALNTVQTSSKIDQSSMIYDSNSDVKQEPLPIYHSPLQLNDVNKSSSLLLTSLTNNSIGKELFKPIEEEIFKKIEAVPLLADELIDLLKYLQ</sequence>
<dbReference type="EMBL" id="CAIF01000195">
    <property type="protein sequence ID" value="CCH45383.1"/>
    <property type="molecule type" value="Genomic_DNA"/>
</dbReference>
<dbReference type="GO" id="GO:0006355">
    <property type="term" value="P:regulation of DNA-templated transcription"/>
    <property type="evidence" value="ECO:0007669"/>
    <property type="project" value="InterPro"/>
</dbReference>
<evidence type="ECO:0000259" key="5">
    <source>
        <dbReference type="PROSITE" id="PS51526"/>
    </source>
</evidence>